<accession>A0A2T5J1M9</accession>
<keyword evidence="2" id="KW-0489">Methyltransferase</keyword>
<keyword evidence="2" id="KW-0808">Transferase</keyword>
<reference evidence="2 3" key="1">
    <citation type="submission" date="2018-04" db="EMBL/GenBank/DDBJ databases">
        <title>Genomic Encyclopedia of Archaeal and Bacterial Type Strains, Phase II (KMG-II): from individual species to whole genera.</title>
        <authorList>
            <person name="Goeker M."/>
        </authorList>
    </citation>
    <scope>NUCLEOTIDE SEQUENCE [LARGE SCALE GENOMIC DNA]</scope>
    <source>
        <strain evidence="2 3">DSM 5822</strain>
    </source>
</reference>
<evidence type="ECO:0000313" key="3">
    <source>
        <dbReference type="Proteomes" id="UP000244223"/>
    </source>
</evidence>
<comment type="caution">
    <text evidence="2">The sequence shown here is derived from an EMBL/GenBank/DDBJ whole genome shotgun (WGS) entry which is preliminary data.</text>
</comment>
<dbReference type="Gene3D" id="3.40.50.150">
    <property type="entry name" value="Vaccinia Virus protein VP39"/>
    <property type="match status" value="1"/>
</dbReference>
<dbReference type="Pfam" id="PF08241">
    <property type="entry name" value="Methyltransf_11"/>
    <property type="match status" value="1"/>
</dbReference>
<sequence length="260" mass="29581">MRLPHLWQPNAHHDMSTALTDWFNTELGRELLVAENRLLGHILPDLFGYHALQLGQIVACNLLHSSRIHHRIVCDKQLTAVEGLSPLHALPTQLPLASGSLDLVVVHHVLDVVVSPHAVLREATRVLIPEGHLVILGFNPWSLWGLWRFCRLPWSNTPWLQRYVSPQRLADWLALLNFEVIGLETVYFKPPIITPALRQRFTWLELLGSRYWSHGGASYALLAKKQIACVTPLRVKQPLIQILQPPLITETRGQQKTVDK</sequence>
<evidence type="ECO:0000313" key="2">
    <source>
        <dbReference type="EMBL" id="PTQ90337.1"/>
    </source>
</evidence>
<proteinExistence type="predicted"/>
<gene>
    <name evidence="2" type="ORF">C8N29_10390</name>
</gene>
<dbReference type="Proteomes" id="UP000244223">
    <property type="component" value="Unassembled WGS sequence"/>
</dbReference>
<evidence type="ECO:0000259" key="1">
    <source>
        <dbReference type="Pfam" id="PF08241"/>
    </source>
</evidence>
<keyword evidence="3" id="KW-1185">Reference proteome</keyword>
<protein>
    <submittedName>
        <fullName evidence="2">Methyltransferase family protein</fullName>
    </submittedName>
</protein>
<name>A0A2T5J1M9_9GAMM</name>
<organism evidence="2 3">
    <name type="scientific">Agitococcus lubricus</name>
    <dbReference type="NCBI Taxonomy" id="1077255"/>
    <lineage>
        <taxon>Bacteria</taxon>
        <taxon>Pseudomonadati</taxon>
        <taxon>Pseudomonadota</taxon>
        <taxon>Gammaproteobacteria</taxon>
        <taxon>Moraxellales</taxon>
        <taxon>Moraxellaceae</taxon>
        <taxon>Agitococcus</taxon>
    </lineage>
</organism>
<feature type="domain" description="Methyltransferase type 11" evidence="1">
    <location>
        <begin position="84"/>
        <end position="135"/>
    </location>
</feature>
<dbReference type="OrthoDB" id="3896938at2"/>
<dbReference type="GO" id="GO:0008757">
    <property type="term" value="F:S-adenosylmethionine-dependent methyltransferase activity"/>
    <property type="evidence" value="ECO:0007669"/>
    <property type="project" value="InterPro"/>
</dbReference>
<dbReference type="EMBL" id="QAON01000003">
    <property type="protein sequence ID" value="PTQ90337.1"/>
    <property type="molecule type" value="Genomic_DNA"/>
</dbReference>
<dbReference type="RefSeq" id="WP_107864784.1">
    <property type="nucleotide sequence ID" value="NZ_QAON01000003.1"/>
</dbReference>
<dbReference type="AlphaFoldDB" id="A0A2T5J1M9"/>
<dbReference type="GO" id="GO:0032259">
    <property type="term" value="P:methylation"/>
    <property type="evidence" value="ECO:0007669"/>
    <property type="project" value="UniProtKB-KW"/>
</dbReference>
<dbReference type="InterPro" id="IPR013216">
    <property type="entry name" value="Methyltransf_11"/>
</dbReference>
<dbReference type="InterPro" id="IPR029063">
    <property type="entry name" value="SAM-dependent_MTases_sf"/>
</dbReference>
<dbReference type="SUPFAM" id="SSF53335">
    <property type="entry name" value="S-adenosyl-L-methionine-dependent methyltransferases"/>
    <property type="match status" value="1"/>
</dbReference>